<dbReference type="KEGG" id="tcl:Tchl_2737"/>
<dbReference type="STRING" id="96773.Tchl_2737"/>
<dbReference type="Gene3D" id="3.90.25.10">
    <property type="entry name" value="UDP-galactose 4-epimerase, domain 1"/>
    <property type="match status" value="1"/>
</dbReference>
<accession>A0A1H5X3A2</accession>
<name>A0A1H5X3A2_9RHOO</name>
<sequence length="306" mass="32808">MTILLLGKNGQLGWELQRALAPLGELIALDRHGAVEEGMRPGEGARLCGDLTDLDGLAATVDRLAPGVIVNAAAYTAVDKAEAEPALAYTINAAAVDVLARAAARNDALLVHYSTDYVFDGSGEQPWQEDSPTAPLSVYGRTKLEGEEAIRASGCRRLIFRTSWVHAARGGNFARTMLRLAAERERLTVIADQIGAPTGAELIADVSAHAIRAVLRNPVLTGTYHLAAGGETSWHGYAGFVIEQARRLGVALKVEEIAPIASADYPVAAARPLNSRLDTRHLRAAFGLHLPDWRQGVERMLREILG</sequence>
<comment type="cofactor">
    <cofactor evidence="6">
        <name>Mg(2+)</name>
        <dbReference type="ChEBI" id="CHEBI:18420"/>
    </cofactor>
    <text evidence="6">Binds 1 Mg(2+) ion per monomer.</text>
</comment>
<evidence type="ECO:0000313" key="8">
    <source>
        <dbReference type="EMBL" id="APR05560.1"/>
    </source>
</evidence>
<dbReference type="Proteomes" id="UP000185739">
    <property type="component" value="Chromosome"/>
</dbReference>
<comment type="function">
    <text evidence="6">Catalyzes the reduction of dTDP-6-deoxy-L-lyxo-4-hexulose to yield dTDP-L-rhamnose.</text>
</comment>
<evidence type="ECO:0000313" key="9">
    <source>
        <dbReference type="Proteomes" id="UP000185739"/>
    </source>
</evidence>
<dbReference type="InterPro" id="IPR005913">
    <property type="entry name" value="dTDP_dehydrorham_reduct"/>
</dbReference>
<comment type="similarity">
    <text evidence="2 6">Belongs to the dTDP-4-dehydrorhamnose reductase family.</text>
</comment>
<comment type="pathway">
    <text evidence="1 6">Carbohydrate biosynthesis; dTDP-L-rhamnose biosynthesis.</text>
</comment>
<evidence type="ECO:0000256" key="1">
    <source>
        <dbReference type="ARBA" id="ARBA00004781"/>
    </source>
</evidence>
<evidence type="ECO:0000256" key="6">
    <source>
        <dbReference type="RuleBase" id="RU364082"/>
    </source>
</evidence>
<reference evidence="8 9" key="1">
    <citation type="submission" date="2016-12" db="EMBL/GenBank/DDBJ databases">
        <title>Complete genome sequence of Thauera chlorobenzoica, a Betaproteobacterium degrading haloaromatics anaerobically to CO2 and halides.</title>
        <authorList>
            <person name="Goris T."/>
            <person name="Mergelsberg M."/>
            <person name="Boll M."/>
        </authorList>
    </citation>
    <scope>NUCLEOTIDE SEQUENCE [LARGE SCALE GENOMIC DNA]</scope>
    <source>
        <strain evidence="8 9">3CB1</strain>
    </source>
</reference>
<keyword evidence="6" id="KW-0521">NADP</keyword>
<dbReference type="UniPathway" id="UPA00124"/>
<keyword evidence="9" id="KW-1185">Reference proteome</keyword>
<dbReference type="GO" id="GO:0008831">
    <property type="term" value="F:dTDP-4-dehydrorhamnose reductase activity"/>
    <property type="evidence" value="ECO:0007669"/>
    <property type="project" value="UniProtKB-EC"/>
</dbReference>
<protein>
    <recommendedName>
        <fullName evidence="4 6">dTDP-4-dehydrorhamnose reductase</fullName>
        <ecNumber evidence="3 6">1.1.1.133</ecNumber>
    </recommendedName>
</protein>
<dbReference type="InterPro" id="IPR036291">
    <property type="entry name" value="NAD(P)-bd_dom_sf"/>
</dbReference>
<comment type="catalytic activity">
    <reaction evidence="5 6">
        <text>dTDP-beta-L-rhamnose + NADP(+) = dTDP-4-dehydro-beta-L-rhamnose + NADPH + H(+)</text>
        <dbReference type="Rhea" id="RHEA:21796"/>
        <dbReference type="ChEBI" id="CHEBI:15378"/>
        <dbReference type="ChEBI" id="CHEBI:57510"/>
        <dbReference type="ChEBI" id="CHEBI:57783"/>
        <dbReference type="ChEBI" id="CHEBI:58349"/>
        <dbReference type="ChEBI" id="CHEBI:62830"/>
        <dbReference type="EC" id="1.1.1.133"/>
    </reaction>
</comment>
<evidence type="ECO:0000259" key="7">
    <source>
        <dbReference type="Pfam" id="PF04321"/>
    </source>
</evidence>
<dbReference type="EMBL" id="CP018839">
    <property type="protein sequence ID" value="APR05560.1"/>
    <property type="molecule type" value="Genomic_DNA"/>
</dbReference>
<keyword evidence="6 8" id="KW-0560">Oxidoreductase</keyword>
<dbReference type="GO" id="GO:0005829">
    <property type="term" value="C:cytosol"/>
    <property type="evidence" value="ECO:0007669"/>
    <property type="project" value="TreeGrafter"/>
</dbReference>
<dbReference type="SUPFAM" id="SSF51735">
    <property type="entry name" value="NAD(P)-binding Rossmann-fold domains"/>
    <property type="match status" value="1"/>
</dbReference>
<dbReference type="Gene3D" id="3.40.50.720">
    <property type="entry name" value="NAD(P)-binding Rossmann-like Domain"/>
    <property type="match status" value="1"/>
</dbReference>
<feature type="domain" description="RmlD-like substrate binding" evidence="7">
    <location>
        <begin position="1"/>
        <end position="303"/>
    </location>
</feature>
<dbReference type="NCBIfam" id="NF007440">
    <property type="entry name" value="PRK09987.1"/>
    <property type="match status" value="1"/>
</dbReference>
<dbReference type="RefSeq" id="WP_075148904.1">
    <property type="nucleotide sequence ID" value="NZ_CP018839.1"/>
</dbReference>
<evidence type="ECO:0000256" key="5">
    <source>
        <dbReference type="ARBA" id="ARBA00048200"/>
    </source>
</evidence>
<dbReference type="InterPro" id="IPR029903">
    <property type="entry name" value="RmlD-like-bd"/>
</dbReference>
<dbReference type="EC" id="1.1.1.133" evidence="3 6"/>
<organism evidence="8 9">
    <name type="scientific">Thauera chlorobenzoica</name>
    <dbReference type="NCBI Taxonomy" id="96773"/>
    <lineage>
        <taxon>Bacteria</taxon>
        <taxon>Pseudomonadati</taxon>
        <taxon>Pseudomonadota</taxon>
        <taxon>Betaproteobacteria</taxon>
        <taxon>Rhodocyclales</taxon>
        <taxon>Zoogloeaceae</taxon>
        <taxon>Thauera</taxon>
    </lineage>
</organism>
<dbReference type="GO" id="GO:0019305">
    <property type="term" value="P:dTDP-rhamnose biosynthetic process"/>
    <property type="evidence" value="ECO:0007669"/>
    <property type="project" value="UniProtKB-UniPathway"/>
</dbReference>
<dbReference type="AlphaFoldDB" id="A0A1H5X3A2"/>
<evidence type="ECO:0000256" key="2">
    <source>
        <dbReference type="ARBA" id="ARBA00010944"/>
    </source>
</evidence>
<dbReference type="PANTHER" id="PTHR10491">
    <property type="entry name" value="DTDP-4-DEHYDRORHAMNOSE REDUCTASE"/>
    <property type="match status" value="1"/>
</dbReference>
<dbReference type="Pfam" id="PF04321">
    <property type="entry name" value="RmlD_sub_bind"/>
    <property type="match status" value="1"/>
</dbReference>
<dbReference type="OrthoDB" id="9803892at2"/>
<dbReference type="NCBIfam" id="TIGR01214">
    <property type="entry name" value="rmlD"/>
    <property type="match status" value="1"/>
</dbReference>
<evidence type="ECO:0000256" key="3">
    <source>
        <dbReference type="ARBA" id="ARBA00012929"/>
    </source>
</evidence>
<proteinExistence type="inferred from homology"/>
<gene>
    <name evidence="8" type="ORF">Tchl_2737</name>
</gene>
<dbReference type="CDD" id="cd05254">
    <property type="entry name" value="dTDP_HR_like_SDR_e"/>
    <property type="match status" value="1"/>
</dbReference>
<evidence type="ECO:0000256" key="4">
    <source>
        <dbReference type="ARBA" id="ARBA00017099"/>
    </source>
</evidence>
<dbReference type="PANTHER" id="PTHR10491:SF4">
    <property type="entry name" value="METHIONINE ADENOSYLTRANSFERASE 2 SUBUNIT BETA"/>
    <property type="match status" value="1"/>
</dbReference>